<accession>A0A853FR42</accession>
<proteinExistence type="inferred from homology"/>
<reference evidence="6 7" key="1">
    <citation type="submission" date="2020-07" db="EMBL/GenBank/DDBJ databases">
        <title>Taxonomic revisions and descriptions of new bacterial species based on genomic comparisons in the high-G+C-content subgroup of the family Alcaligenaceae.</title>
        <authorList>
            <person name="Szabo A."/>
            <person name="Felfoldi T."/>
        </authorList>
    </citation>
    <scope>NUCLEOTIDE SEQUENCE [LARGE SCALE GENOMIC DNA]</scope>
    <source>
        <strain evidence="6 7">LMG 24012</strain>
    </source>
</reference>
<keyword evidence="4" id="KW-0804">Transcription</keyword>
<dbReference type="Pfam" id="PF00126">
    <property type="entry name" value="HTH_1"/>
    <property type="match status" value="1"/>
</dbReference>
<dbReference type="PANTHER" id="PTHR30126:SF94">
    <property type="entry name" value="LYSR FAMILY TRANSCRIPTIONAL REGULATOR"/>
    <property type="match status" value="1"/>
</dbReference>
<dbReference type="PRINTS" id="PR00039">
    <property type="entry name" value="HTHLYSR"/>
</dbReference>
<dbReference type="PROSITE" id="PS50931">
    <property type="entry name" value="HTH_LYSR"/>
    <property type="match status" value="1"/>
</dbReference>
<organism evidence="6 7">
    <name type="scientific">Parapusillimonas granuli</name>
    <dbReference type="NCBI Taxonomy" id="380911"/>
    <lineage>
        <taxon>Bacteria</taxon>
        <taxon>Pseudomonadati</taxon>
        <taxon>Pseudomonadota</taxon>
        <taxon>Betaproteobacteria</taxon>
        <taxon>Burkholderiales</taxon>
        <taxon>Alcaligenaceae</taxon>
        <taxon>Parapusillimonas</taxon>
    </lineage>
</organism>
<dbReference type="InterPro" id="IPR000847">
    <property type="entry name" value="LysR_HTH_N"/>
</dbReference>
<dbReference type="Proteomes" id="UP000559809">
    <property type="component" value="Unassembled WGS sequence"/>
</dbReference>
<dbReference type="Gene3D" id="3.40.190.290">
    <property type="match status" value="1"/>
</dbReference>
<evidence type="ECO:0000256" key="4">
    <source>
        <dbReference type="ARBA" id="ARBA00023163"/>
    </source>
</evidence>
<evidence type="ECO:0000259" key="5">
    <source>
        <dbReference type="PROSITE" id="PS50931"/>
    </source>
</evidence>
<dbReference type="InterPro" id="IPR036390">
    <property type="entry name" value="WH_DNA-bd_sf"/>
</dbReference>
<evidence type="ECO:0000256" key="1">
    <source>
        <dbReference type="ARBA" id="ARBA00009437"/>
    </source>
</evidence>
<dbReference type="AlphaFoldDB" id="A0A853FR42"/>
<comment type="similarity">
    <text evidence="1">Belongs to the LysR transcriptional regulatory family.</text>
</comment>
<sequence length="300" mass="32447">MLGITVRQLEIFVAVASAGTVSAAAQRLFLTQPAVSMALAELERQLNAQLFDRDRGRLHLSPRGRELLPAAQEVLERIQEMQHQADHPVTLTGELRVGASNTVGNYLVGDLLGPFVNRHPEVSLQVSVDNTESIIAGLLGHSLDVGCVEGPVNHHQLETLHWRDDALVVCAAPADPLARQATLKPRHFKDAKWILREHGSAMRAQAELALGSLPPGKILLELGQVEAIKQAVIAGMGIACLPRAAVTESVSTGRLVVLHTPFLNLHRRLSLVLHKSRYRGVLIEAFVASLAPSGDRMSPA</sequence>
<dbReference type="Pfam" id="PF03466">
    <property type="entry name" value="LysR_substrate"/>
    <property type="match status" value="1"/>
</dbReference>
<keyword evidence="2" id="KW-0805">Transcription regulation</keyword>
<evidence type="ECO:0000313" key="6">
    <source>
        <dbReference type="EMBL" id="NYT48294.1"/>
    </source>
</evidence>
<evidence type="ECO:0000313" key="7">
    <source>
        <dbReference type="Proteomes" id="UP000559809"/>
    </source>
</evidence>
<dbReference type="SUPFAM" id="SSF53850">
    <property type="entry name" value="Periplasmic binding protein-like II"/>
    <property type="match status" value="1"/>
</dbReference>
<dbReference type="EMBL" id="JACCEM010000002">
    <property type="protein sequence ID" value="NYT48294.1"/>
    <property type="molecule type" value="Genomic_DNA"/>
</dbReference>
<dbReference type="RefSeq" id="WP_180153613.1">
    <property type="nucleotide sequence ID" value="NZ_JACCEM010000002.1"/>
</dbReference>
<keyword evidence="3" id="KW-0238">DNA-binding</keyword>
<dbReference type="InterPro" id="IPR005119">
    <property type="entry name" value="LysR_subst-bd"/>
</dbReference>
<keyword evidence="7" id="KW-1185">Reference proteome</keyword>
<comment type="caution">
    <text evidence="6">The sequence shown here is derived from an EMBL/GenBank/DDBJ whole genome shotgun (WGS) entry which is preliminary data.</text>
</comment>
<dbReference type="Gene3D" id="1.10.10.10">
    <property type="entry name" value="Winged helix-like DNA-binding domain superfamily/Winged helix DNA-binding domain"/>
    <property type="match status" value="1"/>
</dbReference>
<gene>
    <name evidence="6" type="ORF">H0A72_03120</name>
</gene>
<dbReference type="GO" id="GO:0003700">
    <property type="term" value="F:DNA-binding transcription factor activity"/>
    <property type="evidence" value="ECO:0007669"/>
    <property type="project" value="InterPro"/>
</dbReference>
<dbReference type="FunFam" id="1.10.10.10:FF:000001">
    <property type="entry name" value="LysR family transcriptional regulator"/>
    <property type="match status" value="1"/>
</dbReference>
<protein>
    <submittedName>
        <fullName evidence="6">LysR family transcriptional regulator</fullName>
    </submittedName>
</protein>
<dbReference type="InterPro" id="IPR036388">
    <property type="entry name" value="WH-like_DNA-bd_sf"/>
</dbReference>
<name>A0A853FR42_9BURK</name>
<evidence type="ECO:0000256" key="2">
    <source>
        <dbReference type="ARBA" id="ARBA00023015"/>
    </source>
</evidence>
<feature type="domain" description="HTH lysR-type" evidence="5">
    <location>
        <begin position="4"/>
        <end position="61"/>
    </location>
</feature>
<dbReference type="GO" id="GO:0000976">
    <property type="term" value="F:transcription cis-regulatory region binding"/>
    <property type="evidence" value="ECO:0007669"/>
    <property type="project" value="TreeGrafter"/>
</dbReference>
<dbReference type="PANTHER" id="PTHR30126">
    <property type="entry name" value="HTH-TYPE TRANSCRIPTIONAL REGULATOR"/>
    <property type="match status" value="1"/>
</dbReference>
<evidence type="ECO:0000256" key="3">
    <source>
        <dbReference type="ARBA" id="ARBA00023125"/>
    </source>
</evidence>
<dbReference type="SUPFAM" id="SSF46785">
    <property type="entry name" value="Winged helix' DNA-binding domain"/>
    <property type="match status" value="1"/>
</dbReference>